<dbReference type="Pfam" id="PF07494">
    <property type="entry name" value="Reg_prop"/>
    <property type="match status" value="1"/>
</dbReference>
<dbReference type="AlphaFoldDB" id="A0A5B8VLZ3"/>
<evidence type="ECO:0000313" key="2">
    <source>
        <dbReference type="Proteomes" id="UP000321291"/>
    </source>
</evidence>
<gene>
    <name evidence="1" type="ORF">FSB73_05785</name>
</gene>
<keyword evidence="2" id="KW-1185">Reference proteome</keyword>
<dbReference type="EMBL" id="CP042434">
    <property type="protein sequence ID" value="QEC71258.1"/>
    <property type="molecule type" value="Genomic_DNA"/>
</dbReference>
<evidence type="ECO:0000313" key="1">
    <source>
        <dbReference type="EMBL" id="QEC71258.1"/>
    </source>
</evidence>
<dbReference type="RefSeq" id="WP_146780532.1">
    <property type="nucleotide sequence ID" value="NZ_CP042434.1"/>
</dbReference>
<dbReference type="KEGG" id="agi:FSB73_05785"/>
<dbReference type="OrthoDB" id="8676692at2"/>
<dbReference type="Proteomes" id="UP000321291">
    <property type="component" value="Chromosome"/>
</dbReference>
<dbReference type="Gene3D" id="2.130.10.10">
    <property type="entry name" value="YVTN repeat-like/Quinoprotein amine dehydrogenase"/>
    <property type="match status" value="2"/>
</dbReference>
<dbReference type="InterPro" id="IPR015943">
    <property type="entry name" value="WD40/YVTN_repeat-like_dom_sf"/>
</dbReference>
<dbReference type="InterPro" id="IPR011110">
    <property type="entry name" value="Reg_prop"/>
</dbReference>
<protein>
    <recommendedName>
        <fullName evidence="3">Two component regulator three Y domain-containing protein</fullName>
    </recommendedName>
</protein>
<evidence type="ECO:0008006" key="3">
    <source>
        <dbReference type="Google" id="ProtNLM"/>
    </source>
</evidence>
<reference evidence="1 2" key="1">
    <citation type="journal article" date="2017" name="Int. J. Syst. Evol. Microbiol.">
        <title>Arachidicoccus ginsenosidivorans sp. nov., with ginsenoside-converting activity isolated from ginseng cultivating soil.</title>
        <authorList>
            <person name="Siddiqi M.Z."/>
            <person name="Aslam Z."/>
            <person name="Im W.T."/>
        </authorList>
    </citation>
    <scope>NUCLEOTIDE SEQUENCE [LARGE SCALE GENOMIC DNA]</scope>
    <source>
        <strain evidence="1 2">Gsoil 809</strain>
    </source>
</reference>
<name>A0A5B8VLZ3_9BACT</name>
<sequence length="732" mass="83974">MKTAHLKKWVALATIYLLDFTFIFAQGGFQLTHFTDEDGLPQNSVKFIISDNAGFIWLSTEDGLVRFDGYQFTTFSKNDLHNSSNRMQAFYRFKHELFCYSADYEPIKIEDGHASITNKPSGWLEQQIDLNVLPKGIFKNNFQDGARYLSDGSINMNYGKKAQFKELYILSQQDSLFRYDNKQFSVFYKSKLIHTFPYTTKADWRFFMLNHKLFSLENSGRVSALSPKIIKTRLKGDILQSTSFKAKKTDIKVLWNICVDNHVILYMDKSFYLATLDTTDHITTKMLFKGFDAAVENICSAYYNKQSGQLFLGSSTKGLFVLKPHLFQTITAQYGENIYGPQIEYQPNKILTTGNRSFDFSALPKISISHGANTPLDFISLAKDHPTGNFWAVRRRWLYLISAKDLHKIAQWQMPISINAIYQDKLDTLWIGTINGNLYTKSPTDTTVHHYIKFPDRITFILRAGPYDLYVGTLKGLFQVNLLSKTSHTIANLESASVRNIFKSSSNEIWVATYGDGFYLLKQSKAIALPLDREQYLRTPHYFIEDDQGFLWIPTNKGLFQVAKSDLLSYVNNINRHNEPPFYFYYDKESGFKTNEFNGGFEPTATQTSNKIWSLSSMNGLVLFNPDKMAPLLPTSGLYLDNIIIDSQQVDRKDLTALSEDFSQLRISVCTPFLGNHKNLQITYALIENGSKDTIFYPLEDKGKITLSRLTYGKYTLIVKKEMALAWIILVL</sequence>
<organism evidence="1 2">
    <name type="scientific">Arachidicoccus ginsenosidivorans</name>
    <dbReference type="NCBI Taxonomy" id="496057"/>
    <lineage>
        <taxon>Bacteria</taxon>
        <taxon>Pseudomonadati</taxon>
        <taxon>Bacteroidota</taxon>
        <taxon>Chitinophagia</taxon>
        <taxon>Chitinophagales</taxon>
        <taxon>Chitinophagaceae</taxon>
        <taxon>Arachidicoccus</taxon>
    </lineage>
</organism>
<proteinExistence type="predicted"/>
<accession>A0A5B8VLZ3</accession>